<evidence type="ECO:0000256" key="1">
    <source>
        <dbReference type="SAM" id="Phobius"/>
    </source>
</evidence>
<dbReference type="PANTHER" id="PTHR12552:SF5">
    <property type="entry name" value="RHO GTPASE-ACTIVATING PROTEIN 10"/>
    <property type="match status" value="1"/>
</dbReference>
<reference evidence="4" key="2">
    <citation type="journal article" date="2013" name="Nat. Commun.">
        <title>Genome of the Chinese tree shrew.</title>
        <authorList>
            <person name="Fan Y."/>
            <person name="Huang Z.Y."/>
            <person name="Cao C.C."/>
            <person name="Chen C.S."/>
            <person name="Chen Y.X."/>
            <person name="Fan D.D."/>
            <person name="He J."/>
            <person name="Hou H.L."/>
            <person name="Hu L."/>
            <person name="Hu X.T."/>
            <person name="Jiang X.T."/>
            <person name="Lai R."/>
            <person name="Lang Y.S."/>
            <person name="Liang B."/>
            <person name="Liao S.G."/>
            <person name="Mu D."/>
            <person name="Ma Y.Y."/>
            <person name="Niu Y.Y."/>
            <person name="Sun X.Q."/>
            <person name="Xia J.Q."/>
            <person name="Xiao J."/>
            <person name="Xiong Z.Q."/>
            <person name="Xu L."/>
            <person name="Yang L."/>
            <person name="Zhang Y."/>
            <person name="Zhao W."/>
            <person name="Zhao X.D."/>
            <person name="Zheng Y.T."/>
            <person name="Zhou J.M."/>
            <person name="Zhu Y.B."/>
            <person name="Zhang G.J."/>
            <person name="Wang J."/>
            <person name="Yao Y.G."/>
        </authorList>
    </citation>
    <scope>NUCLEOTIDE SEQUENCE [LARGE SCALE GENOMIC DNA]</scope>
</reference>
<dbReference type="Gene3D" id="1.20.1270.60">
    <property type="entry name" value="Arfaptin homology (AH) domain/BAR domain"/>
    <property type="match status" value="1"/>
</dbReference>
<sequence>MSSYGDFSCLLQSWSGSCSGITGTHALAYSGCEPGTFCDSALQSVAFYYCATIGFLALPFTVGILVLFYKAPCENTSPGAIGGLNVLIHARAAWSSDRSLGSAESVLGSPPCAESVQSAAFKVILQFLANADISLCRTQVIKLTGPTSWTQLLDCVFLTNGNTCHCHSVSLPDCAKTKNGPDVPEKEQIWILIRALLELGLSAAQRKFAHSLRDFKFEFIGDAETDDERCIDASLREFSNFLKNLEEQREIMVVEEFLDR</sequence>
<dbReference type="PANTHER" id="PTHR12552">
    <property type="entry name" value="OLIGOPHRENIN 1"/>
    <property type="match status" value="1"/>
</dbReference>
<name>L9L4I3_TUPCH</name>
<keyword evidence="1" id="KW-0472">Membrane</keyword>
<keyword evidence="1" id="KW-0812">Transmembrane</keyword>
<dbReference type="AlphaFoldDB" id="L9L4I3"/>
<keyword evidence="4" id="KW-1185">Reference proteome</keyword>
<dbReference type="GO" id="GO:0005829">
    <property type="term" value="C:cytosol"/>
    <property type="evidence" value="ECO:0007669"/>
    <property type="project" value="TreeGrafter"/>
</dbReference>
<protein>
    <submittedName>
        <fullName evidence="3">Rho GTPase-activating protein 10</fullName>
    </submittedName>
</protein>
<dbReference type="InterPro" id="IPR004148">
    <property type="entry name" value="BAR_dom"/>
</dbReference>
<dbReference type="SUPFAM" id="SSF103657">
    <property type="entry name" value="BAR/IMD domain-like"/>
    <property type="match status" value="1"/>
</dbReference>
<dbReference type="GO" id="GO:0007010">
    <property type="term" value="P:cytoskeleton organization"/>
    <property type="evidence" value="ECO:0007669"/>
    <property type="project" value="TreeGrafter"/>
</dbReference>
<proteinExistence type="predicted"/>
<feature type="domain" description="BAR" evidence="2">
    <location>
        <begin position="201"/>
        <end position="253"/>
    </location>
</feature>
<evidence type="ECO:0000313" key="3">
    <source>
        <dbReference type="EMBL" id="ELW70080.1"/>
    </source>
</evidence>
<dbReference type="STRING" id="246437.L9L4I3"/>
<keyword evidence="1" id="KW-1133">Transmembrane helix</keyword>
<dbReference type="GO" id="GO:0043066">
    <property type="term" value="P:negative regulation of apoptotic process"/>
    <property type="evidence" value="ECO:0007669"/>
    <property type="project" value="TreeGrafter"/>
</dbReference>
<evidence type="ECO:0000313" key="4">
    <source>
        <dbReference type="Proteomes" id="UP000011518"/>
    </source>
</evidence>
<dbReference type="Proteomes" id="UP000011518">
    <property type="component" value="Unassembled WGS sequence"/>
</dbReference>
<evidence type="ECO:0000259" key="2">
    <source>
        <dbReference type="Pfam" id="PF16746"/>
    </source>
</evidence>
<accession>L9L4I3</accession>
<gene>
    <name evidence="3" type="ORF">TREES_T100012907</name>
</gene>
<reference evidence="4" key="1">
    <citation type="submission" date="2012-07" db="EMBL/GenBank/DDBJ databases">
        <title>Genome of the Chinese tree shrew, a rising model animal genetically related to primates.</title>
        <authorList>
            <person name="Zhang G."/>
            <person name="Fan Y."/>
            <person name="Yao Y."/>
            <person name="Huang Z."/>
        </authorList>
    </citation>
    <scope>NUCLEOTIDE SEQUENCE [LARGE SCALE GENOMIC DNA]</scope>
</reference>
<dbReference type="Pfam" id="PF16746">
    <property type="entry name" value="BAR_3"/>
    <property type="match status" value="1"/>
</dbReference>
<dbReference type="InterPro" id="IPR047234">
    <property type="entry name" value="GRAF_fam"/>
</dbReference>
<dbReference type="InParanoid" id="L9L4I3"/>
<organism evidence="3 4">
    <name type="scientific">Tupaia chinensis</name>
    <name type="common">Chinese tree shrew</name>
    <name type="synonym">Tupaia belangeri chinensis</name>
    <dbReference type="NCBI Taxonomy" id="246437"/>
    <lineage>
        <taxon>Eukaryota</taxon>
        <taxon>Metazoa</taxon>
        <taxon>Chordata</taxon>
        <taxon>Craniata</taxon>
        <taxon>Vertebrata</taxon>
        <taxon>Euteleostomi</taxon>
        <taxon>Mammalia</taxon>
        <taxon>Eutheria</taxon>
        <taxon>Euarchontoglires</taxon>
        <taxon>Scandentia</taxon>
        <taxon>Tupaiidae</taxon>
        <taxon>Tupaia</taxon>
    </lineage>
</organism>
<dbReference type="InterPro" id="IPR027267">
    <property type="entry name" value="AH/BAR_dom_sf"/>
</dbReference>
<dbReference type="EMBL" id="KB320507">
    <property type="protein sequence ID" value="ELW70080.1"/>
    <property type="molecule type" value="Genomic_DNA"/>
</dbReference>
<dbReference type="GO" id="GO:0005096">
    <property type="term" value="F:GTPase activator activity"/>
    <property type="evidence" value="ECO:0007669"/>
    <property type="project" value="InterPro"/>
</dbReference>
<feature type="transmembrane region" description="Helical" evidence="1">
    <location>
        <begin position="46"/>
        <end position="69"/>
    </location>
</feature>